<keyword evidence="1" id="KW-0479">Metal-binding</keyword>
<keyword evidence="3" id="KW-0862">Zinc</keyword>
<evidence type="ECO:0000259" key="7">
    <source>
        <dbReference type="PROSITE" id="PS50089"/>
    </source>
</evidence>
<evidence type="ECO:0000256" key="5">
    <source>
        <dbReference type="SAM" id="Coils"/>
    </source>
</evidence>
<dbReference type="EMBL" id="SGPK01001060">
    <property type="protein sequence ID" value="THG94733.1"/>
    <property type="molecule type" value="Genomic_DNA"/>
</dbReference>
<dbReference type="AlphaFoldDB" id="A0A4S4KA20"/>
<reference evidence="8 9" key="1">
    <citation type="submission" date="2019-02" db="EMBL/GenBank/DDBJ databases">
        <title>Genome sequencing of the rare red list fungi Phellinidium pouzarii.</title>
        <authorList>
            <person name="Buettner E."/>
            <person name="Kellner H."/>
        </authorList>
    </citation>
    <scope>NUCLEOTIDE SEQUENCE [LARGE SCALE GENOMIC DNA]</scope>
    <source>
        <strain evidence="8 9">DSM 108285</strain>
    </source>
</reference>
<name>A0A4S4KA20_9AGAM</name>
<dbReference type="PROSITE" id="PS50089">
    <property type="entry name" value="ZF_RING_2"/>
    <property type="match status" value="1"/>
</dbReference>
<keyword evidence="5" id="KW-0175">Coiled coil</keyword>
<evidence type="ECO:0000256" key="4">
    <source>
        <dbReference type="PROSITE-ProRule" id="PRU00175"/>
    </source>
</evidence>
<dbReference type="PANTHER" id="PTHR23041">
    <property type="entry name" value="RING FINGER DOMAIN-CONTAINING"/>
    <property type="match status" value="1"/>
</dbReference>
<gene>
    <name evidence="8" type="ORF">EW145_g8087</name>
</gene>
<comment type="caution">
    <text evidence="8">The sequence shown here is derived from an EMBL/GenBank/DDBJ whole genome shotgun (WGS) entry which is preliminary data.</text>
</comment>
<evidence type="ECO:0000256" key="1">
    <source>
        <dbReference type="ARBA" id="ARBA00022723"/>
    </source>
</evidence>
<dbReference type="SMART" id="SM00184">
    <property type="entry name" value="RING"/>
    <property type="match status" value="1"/>
</dbReference>
<dbReference type="Pfam" id="PF13923">
    <property type="entry name" value="zf-C3HC4_2"/>
    <property type="match status" value="1"/>
</dbReference>
<feature type="domain" description="RING-type" evidence="7">
    <location>
        <begin position="125"/>
        <end position="213"/>
    </location>
</feature>
<evidence type="ECO:0000313" key="8">
    <source>
        <dbReference type="EMBL" id="THG94733.1"/>
    </source>
</evidence>
<evidence type="ECO:0000256" key="6">
    <source>
        <dbReference type="SAM" id="MobiDB-lite"/>
    </source>
</evidence>
<sequence>MASLAKPSLALALAQVPVTDNKPPRTRKRAKCAPRPPTPIDIIVLSSDDDTESSEMARLRKENEALKMERDNFRAARDTAEASKNTAEASKNKAEAKVVELNNSLKRKAIYSPSDLSDLEESISCEICTLKMWNPATLTGCGHTFCEKCLHEWFNATYTRHVQTYPAFLAGPQIPEQYMRHLNDPHVAAMVAEIRANFVRRVPRPVYTCPTCRVAVRTRPVTVYTLKAVVRKVARLMGDGEGSPRRIVNRAVGSIWAGFFP</sequence>
<dbReference type="PANTHER" id="PTHR23041:SF78">
    <property type="entry name" value="E3 UBIQUITIN-PROTEIN LIGASE RNF4"/>
    <property type="match status" value="1"/>
</dbReference>
<keyword evidence="9" id="KW-1185">Reference proteome</keyword>
<dbReference type="InterPro" id="IPR001841">
    <property type="entry name" value="Znf_RING"/>
</dbReference>
<dbReference type="OrthoDB" id="3219336at2759"/>
<dbReference type="InterPro" id="IPR017907">
    <property type="entry name" value="Znf_RING_CS"/>
</dbReference>
<dbReference type="SUPFAM" id="SSF57850">
    <property type="entry name" value="RING/U-box"/>
    <property type="match status" value="1"/>
</dbReference>
<dbReference type="Gene3D" id="3.30.40.10">
    <property type="entry name" value="Zinc/RING finger domain, C3HC4 (zinc finger)"/>
    <property type="match status" value="1"/>
</dbReference>
<dbReference type="InterPro" id="IPR013083">
    <property type="entry name" value="Znf_RING/FYVE/PHD"/>
</dbReference>
<dbReference type="GO" id="GO:0008270">
    <property type="term" value="F:zinc ion binding"/>
    <property type="evidence" value="ECO:0007669"/>
    <property type="project" value="UniProtKB-KW"/>
</dbReference>
<feature type="region of interest" description="Disordered" evidence="6">
    <location>
        <begin position="16"/>
        <end position="54"/>
    </location>
</feature>
<feature type="coiled-coil region" evidence="5">
    <location>
        <begin position="56"/>
        <end position="104"/>
    </location>
</feature>
<evidence type="ECO:0000313" key="9">
    <source>
        <dbReference type="Proteomes" id="UP000308199"/>
    </source>
</evidence>
<keyword evidence="2 4" id="KW-0863">Zinc-finger</keyword>
<dbReference type="InterPro" id="IPR047134">
    <property type="entry name" value="RNF4"/>
</dbReference>
<evidence type="ECO:0000256" key="3">
    <source>
        <dbReference type="ARBA" id="ARBA00022833"/>
    </source>
</evidence>
<dbReference type="PROSITE" id="PS00518">
    <property type="entry name" value="ZF_RING_1"/>
    <property type="match status" value="1"/>
</dbReference>
<proteinExistence type="predicted"/>
<evidence type="ECO:0000256" key="2">
    <source>
        <dbReference type="ARBA" id="ARBA00022771"/>
    </source>
</evidence>
<accession>A0A4S4KA20</accession>
<protein>
    <recommendedName>
        <fullName evidence="7">RING-type domain-containing protein</fullName>
    </recommendedName>
</protein>
<dbReference type="Proteomes" id="UP000308199">
    <property type="component" value="Unassembled WGS sequence"/>
</dbReference>
<organism evidence="8 9">
    <name type="scientific">Phellinidium pouzarii</name>
    <dbReference type="NCBI Taxonomy" id="167371"/>
    <lineage>
        <taxon>Eukaryota</taxon>
        <taxon>Fungi</taxon>
        <taxon>Dikarya</taxon>
        <taxon>Basidiomycota</taxon>
        <taxon>Agaricomycotina</taxon>
        <taxon>Agaricomycetes</taxon>
        <taxon>Hymenochaetales</taxon>
        <taxon>Hymenochaetaceae</taxon>
        <taxon>Phellinidium</taxon>
    </lineage>
</organism>